<keyword evidence="4 5" id="KW-0472">Membrane</keyword>
<keyword evidence="3 5" id="KW-1133">Transmembrane helix</keyword>
<accession>A0A846WPQ5</accession>
<dbReference type="Pfam" id="PF13515">
    <property type="entry name" value="FUSC_2"/>
    <property type="match status" value="1"/>
</dbReference>
<dbReference type="AlphaFoldDB" id="A0A846WPQ5"/>
<feature type="transmembrane region" description="Helical" evidence="5">
    <location>
        <begin position="232"/>
        <end position="262"/>
    </location>
</feature>
<dbReference type="Proteomes" id="UP000563898">
    <property type="component" value="Unassembled WGS sequence"/>
</dbReference>
<evidence type="ECO:0000256" key="2">
    <source>
        <dbReference type="ARBA" id="ARBA00022692"/>
    </source>
</evidence>
<comment type="subcellular location">
    <subcellularLocation>
        <location evidence="1">Membrane</location>
        <topology evidence="1">Multi-pass membrane protein</topology>
    </subcellularLocation>
</comment>
<reference evidence="7 8" key="1">
    <citation type="submission" date="2020-04" db="EMBL/GenBank/DDBJ databases">
        <title>MicrobeNet Type strains.</title>
        <authorList>
            <person name="Nicholson A.C."/>
        </authorList>
    </citation>
    <scope>NUCLEOTIDE SEQUENCE [LARGE SCALE GENOMIC DNA]</scope>
    <source>
        <strain evidence="7 8">ATCC BAA-14</strain>
    </source>
</reference>
<dbReference type="InterPro" id="IPR049453">
    <property type="entry name" value="Memb_transporter_dom"/>
</dbReference>
<evidence type="ECO:0000313" key="8">
    <source>
        <dbReference type="Proteomes" id="UP000563898"/>
    </source>
</evidence>
<gene>
    <name evidence="7" type="ORF">HGA05_16730</name>
</gene>
<sequence>MSTASPYLALPARPSRRAALRHAVSVRAWREALSVDTSRIGYAAPLRVGMAVGVVLVIGGLTGHRDIAGLAALGTLISAFCRPDPYPVRAGRLGVLAVAITTAVGIGAALGAFSGSLVVEIGVISALAGAAAYLVSALHIVGPGGIIFVFAATGAAGFAGDLSDVGRAVAATALGSVIGLLAALAPWLIAMSTGRGRTEIPGSAARESLWTQLSGGHSSHTRRHLLISAARITVAAAAAAGVAAAAGLAHPMWAAMGAMAAMQGVSYHHTVSRGVARLLGNIGGAAIAAALLALPLGYWGAVAAIVVLQTCAEIFSTVNYAICSLAVTPMALLLTGLGAGLSPEMAVDRVLDTGIGIVVGIVVAALAITSRDLHTTGN</sequence>
<feature type="transmembrane region" description="Helical" evidence="5">
    <location>
        <begin position="90"/>
        <end position="111"/>
    </location>
</feature>
<evidence type="ECO:0000256" key="4">
    <source>
        <dbReference type="ARBA" id="ARBA00023136"/>
    </source>
</evidence>
<evidence type="ECO:0000259" key="6">
    <source>
        <dbReference type="Pfam" id="PF13515"/>
    </source>
</evidence>
<dbReference type="GO" id="GO:0016020">
    <property type="term" value="C:membrane"/>
    <property type="evidence" value="ECO:0007669"/>
    <property type="project" value="UniProtKB-SubCell"/>
</dbReference>
<feature type="domain" description="Integral membrane bound transporter" evidence="6">
    <location>
        <begin position="239"/>
        <end position="363"/>
    </location>
</feature>
<evidence type="ECO:0000256" key="5">
    <source>
        <dbReference type="SAM" id="Phobius"/>
    </source>
</evidence>
<comment type="caution">
    <text evidence="7">The sequence shown here is derived from an EMBL/GenBank/DDBJ whole genome shotgun (WGS) entry which is preliminary data.</text>
</comment>
<name>A0A846WPQ5_9ACTN</name>
<proteinExistence type="predicted"/>
<feature type="transmembrane region" description="Helical" evidence="5">
    <location>
        <begin position="320"/>
        <end position="341"/>
    </location>
</feature>
<evidence type="ECO:0000256" key="3">
    <source>
        <dbReference type="ARBA" id="ARBA00022989"/>
    </source>
</evidence>
<evidence type="ECO:0000256" key="1">
    <source>
        <dbReference type="ARBA" id="ARBA00004141"/>
    </source>
</evidence>
<keyword evidence="2 5" id="KW-0812">Transmembrane</keyword>
<protein>
    <submittedName>
        <fullName evidence="7">FUSC family protein</fullName>
    </submittedName>
</protein>
<feature type="transmembrane region" description="Helical" evidence="5">
    <location>
        <begin position="140"/>
        <end position="159"/>
    </location>
</feature>
<feature type="transmembrane region" description="Helical" evidence="5">
    <location>
        <begin position="353"/>
        <end position="370"/>
    </location>
</feature>
<feature type="transmembrane region" description="Helical" evidence="5">
    <location>
        <begin position="40"/>
        <end position="61"/>
    </location>
</feature>
<feature type="transmembrane region" description="Helical" evidence="5">
    <location>
        <begin position="165"/>
        <end position="189"/>
    </location>
</feature>
<dbReference type="EMBL" id="JAAXPC010000009">
    <property type="protein sequence ID" value="NKY03217.1"/>
    <property type="molecule type" value="Genomic_DNA"/>
</dbReference>
<evidence type="ECO:0000313" key="7">
    <source>
        <dbReference type="EMBL" id="NKY03217.1"/>
    </source>
</evidence>
<dbReference type="RefSeq" id="WP_006368290.1">
    <property type="nucleotide sequence ID" value="NZ_CP073075.1"/>
</dbReference>
<feature type="transmembrane region" description="Helical" evidence="5">
    <location>
        <begin position="282"/>
        <end position="308"/>
    </location>
</feature>
<organism evidence="7 8">
    <name type="scientific">Gordonia polyisoprenivorans</name>
    <dbReference type="NCBI Taxonomy" id="84595"/>
    <lineage>
        <taxon>Bacteria</taxon>
        <taxon>Bacillati</taxon>
        <taxon>Actinomycetota</taxon>
        <taxon>Actinomycetes</taxon>
        <taxon>Mycobacteriales</taxon>
        <taxon>Gordoniaceae</taxon>
        <taxon>Gordonia</taxon>
    </lineage>
</organism>